<evidence type="ECO:0000313" key="1">
    <source>
        <dbReference type="EMBL" id="GAI81217.1"/>
    </source>
</evidence>
<feature type="non-terminal residue" evidence="1">
    <location>
        <position position="1"/>
    </location>
</feature>
<accession>X1RKA9</accession>
<organism evidence="1">
    <name type="scientific">marine sediment metagenome</name>
    <dbReference type="NCBI Taxonomy" id="412755"/>
    <lineage>
        <taxon>unclassified sequences</taxon>
        <taxon>metagenomes</taxon>
        <taxon>ecological metagenomes</taxon>
    </lineage>
</organism>
<sequence length="137" mass="15806">WLFKDEKSYYKYAKDIFGDEPTTPFGYYSETEKALVMNISTGGGTLVHEIVHPFVRANFPECPAWFNEGLASLYEQCGEKDGHIYGYTNWRLKGLQTAIKQEIVPPFKNLFSMSEYEFYTQDKGTNYGNVSFITNFS</sequence>
<name>X1RKA9_9ZZZZ</name>
<protein>
    <recommendedName>
        <fullName evidence="2">DUF1570 domain-containing protein</fullName>
    </recommendedName>
</protein>
<gene>
    <name evidence="1" type="ORF">S12H4_24759</name>
</gene>
<reference evidence="1" key="1">
    <citation type="journal article" date="2014" name="Front. Microbiol.">
        <title>High frequency of phylogenetically diverse reductive dehalogenase-homologous genes in deep subseafloor sedimentary metagenomes.</title>
        <authorList>
            <person name="Kawai M."/>
            <person name="Futagami T."/>
            <person name="Toyoda A."/>
            <person name="Takaki Y."/>
            <person name="Nishi S."/>
            <person name="Hori S."/>
            <person name="Arai W."/>
            <person name="Tsubouchi T."/>
            <person name="Morono Y."/>
            <person name="Uchiyama I."/>
            <person name="Ito T."/>
            <person name="Fujiyama A."/>
            <person name="Inagaki F."/>
            <person name="Takami H."/>
        </authorList>
    </citation>
    <scope>NUCLEOTIDE SEQUENCE</scope>
    <source>
        <strain evidence="1">Expedition CK06-06</strain>
    </source>
</reference>
<feature type="non-terminal residue" evidence="1">
    <location>
        <position position="137"/>
    </location>
</feature>
<dbReference type="AlphaFoldDB" id="X1RKA9"/>
<evidence type="ECO:0008006" key="2">
    <source>
        <dbReference type="Google" id="ProtNLM"/>
    </source>
</evidence>
<comment type="caution">
    <text evidence="1">The sequence shown here is derived from an EMBL/GenBank/DDBJ whole genome shotgun (WGS) entry which is preliminary data.</text>
</comment>
<dbReference type="EMBL" id="BARW01013561">
    <property type="protein sequence ID" value="GAI81217.1"/>
    <property type="molecule type" value="Genomic_DNA"/>
</dbReference>
<proteinExistence type="predicted"/>